<feature type="domain" description="RHD" evidence="2">
    <location>
        <begin position="11"/>
        <end position="93"/>
    </location>
</feature>
<dbReference type="InterPro" id="IPR011539">
    <property type="entry name" value="RHD_DNA_bind_dom"/>
</dbReference>
<dbReference type="SUPFAM" id="SSF49417">
    <property type="entry name" value="p53-like transcription factors"/>
    <property type="match status" value="1"/>
</dbReference>
<dbReference type="GeneTree" id="ENSGT00940000164992"/>
<evidence type="ECO:0000313" key="3">
    <source>
        <dbReference type="Ensembl" id="ENSFHEP00000027000.1"/>
    </source>
</evidence>
<dbReference type="PANTHER" id="PTHR24169:SF21">
    <property type="entry name" value="NUCLEAR FACTOR NF-KAPPA-B P100 SUBUNIT"/>
    <property type="match status" value="1"/>
</dbReference>
<dbReference type="InterPro" id="IPR030492">
    <property type="entry name" value="RHD_CS"/>
</dbReference>
<dbReference type="InterPro" id="IPR032397">
    <property type="entry name" value="RHD_dimer"/>
</dbReference>
<dbReference type="GO" id="GO:0000978">
    <property type="term" value="F:RNA polymerase II cis-regulatory region sequence-specific DNA binding"/>
    <property type="evidence" value="ECO:0007669"/>
    <property type="project" value="TreeGrafter"/>
</dbReference>
<dbReference type="PANTHER" id="PTHR24169">
    <property type="entry name" value="NUCLEAR FACTOR NF-KAPPA-B PROTEIN"/>
    <property type="match status" value="1"/>
</dbReference>
<dbReference type="GO" id="GO:0005737">
    <property type="term" value="C:cytoplasm"/>
    <property type="evidence" value="ECO:0007669"/>
    <property type="project" value="InterPro"/>
</dbReference>
<dbReference type="GO" id="GO:0007399">
    <property type="term" value="P:nervous system development"/>
    <property type="evidence" value="ECO:0007669"/>
    <property type="project" value="UniProtKB-ARBA"/>
</dbReference>
<organism evidence="3 4">
    <name type="scientific">Fundulus heteroclitus</name>
    <name type="common">Killifish</name>
    <name type="synonym">Mummichog</name>
    <dbReference type="NCBI Taxonomy" id="8078"/>
    <lineage>
        <taxon>Eukaryota</taxon>
        <taxon>Metazoa</taxon>
        <taxon>Chordata</taxon>
        <taxon>Craniata</taxon>
        <taxon>Vertebrata</taxon>
        <taxon>Euteleostomi</taxon>
        <taxon>Actinopterygii</taxon>
        <taxon>Neopterygii</taxon>
        <taxon>Teleostei</taxon>
        <taxon>Neoteleostei</taxon>
        <taxon>Acanthomorphata</taxon>
        <taxon>Ovalentaria</taxon>
        <taxon>Atherinomorphae</taxon>
        <taxon>Cyprinodontiformes</taxon>
        <taxon>Fundulidae</taxon>
        <taxon>Fundulus</taxon>
    </lineage>
</organism>
<reference evidence="3" key="1">
    <citation type="submission" date="2025-08" db="UniProtKB">
        <authorList>
            <consortium name="Ensembl"/>
        </authorList>
    </citation>
    <scope>IDENTIFICATION</scope>
</reference>
<dbReference type="InterPro" id="IPR037059">
    <property type="entry name" value="RHD_DNA_bind_dom_sf"/>
</dbReference>
<dbReference type="InterPro" id="IPR013783">
    <property type="entry name" value="Ig-like_fold"/>
</dbReference>
<dbReference type="Proteomes" id="UP000265000">
    <property type="component" value="Unplaced"/>
</dbReference>
<proteinExistence type="predicted"/>
<dbReference type="SUPFAM" id="SSF81296">
    <property type="entry name" value="E set domains"/>
    <property type="match status" value="1"/>
</dbReference>
<dbReference type="Gene3D" id="2.60.40.340">
    <property type="entry name" value="Rel homology domain (RHD), DNA-binding domain"/>
    <property type="match status" value="1"/>
</dbReference>
<dbReference type="STRING" id="8078.ENSFHEP00000027000"/>
<accession>A0A3Q2UA30</accession>
<protein>
    <recommendedName>
        <fullName evidence="2">RHD domain-containing protein</fullName>
    </recommendedName>
</protein>
<feature type="compositionally biased region" description="Low complexity" evidence="1">
    <location>
        <begin position="266"/>
        <end position="281"/>
    </location>
</feature>
<name>A0A3Q2UA30_FUNHE</name>
<evidence type="ECO:0000256" key="1">
    <source>
        <dbReference type="SAM" id="MobiDB-lite"/>
    </source>
</evidence>
<dbReference type="PROSITE" id="PS50254">
    <property type="entry name" value="REL_2"/>
    <property type="match status" value="1"/>
</dbReference>
<reference evidence="3" key="2">
    <citation type="submission" date="2025-09" db="UniProtKB">
        <authorList>
            <consortium name="Ensembl"/>
        </authorList>
    </citation>
    <scope>IDENTIFICATION</scope>
</reference>
<dbReference type="InterPro" id="IPR000451">
    <property type="entry name" value="NFkB/Dor"/>
</dbReference>
<dbReference type="AlphaFoldDB" id="A0A3Q2UA30"/>
<dbReference type="Pfam" id="PF16179">
    <property type="entry name" value="RHD_dimer"/>
    <property type="match status" value="1"/>
</dbReference>
<sequence length="281" mass="30828">MDQNCSLVLPPHPVEALQTVLRGFRFRYECEGPSHGGLPGASSEKNRRTYPTVKINNYVGHARVEVQLVTHTDPARVHAHSLVGRHCNENGTCMRFTSVNGSENIRFCWFFINPGAVLKLQSVSESPNASNLKISRMDRTCGSVLGGDEIFLLCDKVQKGEQVSLWDVRPRLSPSLCVSSVCPRLSVCHLSVPVSLCLTCPSPSLCVSPVRPRLSVSHLSVPVSLCLTCLSRLLRRHRDPLLRGGRGGLLGGVRGLLSHRRSQTGRCRSSQRSSASRDLSL</sequence>
<feature type="region of interest" description="Disordered" evidence="1">
    <location>
        <begin position="260"/>
        <end position="281"/>
    </location>
</feature>
<keyword evidence="4" id="KW-1185">Reference proteome</keyword>
<dbReference type="Pfam" id="PF00554">
    <property type="entry name" value="RHD_DNA_bind"/>
    <property type="match status" value="1"/>
</dbReference>
<dbReference type="GO" id="GO:0000981">
    <property type="term" value="F:DNA-binding transcription factor activity, RNA polymerase II-specific"/>
    <property type="evidence" value="ECO:0007669"/>
    <property type="project" value="TreeGrafter"/>
</dbReference>
<dbReference type="InterPro" id="IPR014756">
    <property type="entry name" value="Ig_E-set"/>
</dbReference>
<evidence type="ECO:0000259" key="2">
    <source>
        <dbReference type="PROSITE" id="PS50254"/>
    </source>
</evidence>
<dbReference type="PROSITE" id="PS01204">
    <property type="entry name" value="REL_1"/>
    <property type="match status" value="1"/>
</dbReference>
<dbReference type="InterPro" id="IPR008967">
    <property type="entry name" value="p53-like_TF_DNA-bd_sf"/>
</dbReference>
<dbReference type="Ensembl" id="ENSFHET00000001271.1">
    <property type="protein sequence ID" value="ENSFHEP00000027000.1"/>
    <property type="gene ID" value="ENSFHEG00000010185.1"/>
</dbReference>
<dbReference type="Gene3D" id="2.60.40.10">
    <property type="entry name" value="Immunoglobulins"/>
    <property type="match status" value="1"/>
</dbReference>
<evidence type="ECO:0000313" key="4">
    <source>
        <dbReference type="Proteomes" id="UP000265000"/>
    </source>
</evidence>